<dbReference type="Proteomes" id="UP001059041">
    <property type="component" value="Linkage Group LG4"/>
</dbReference>
<gene>
    <name evidence="1" type="ORF">IRJ41_010730</name>
</gene>
<feature type="non-terminal residue" evidence="1">
    <location>
        <position position="1"/>
    </location>
</feature>
<reference evidence="1" key="1">
    <citation type="submission" date="2021-02" db="EMBL/GenBank/DDBJ databases">
        <title>Comparative genomics reveals that relaxation of natural selection precedes convergent phenotypic evolution of cavefish.</title>
        <authorList>
            <person name="Peng Z."/>
        </authorList>
    </citation>
    <scope>NUCLEOTIDE SEQUENCE</scope>
    <source>
        <tissue evidence="1">Muscle</tissue>
    </source>
</reference>
<proteinExistence type="predicted"/>
<feature type="non-terminal residue" evidence="1">
    <location>
        <position position="151"/>
    </location>
</feature>
<name>A0A9W7WYM0_TRIRA</name>
<accession>A0A9W7WYM0</accession>
<organism evidence="1 2">
    <name type="scientific">Triplophysa rosa</name>
    <name type="common">Cave loach</name>
    <dbReference type="NCBI Taxonomy" id="992332"/>
    <lineage>
        <taxon>Eukaryota</taxon>
        <taxon>Metazoa</taxon>
        <taxon>Chordata</taxon>
        <taxon>Craniata</taxon>
        <taxon>Vertebrata</taxon>
        <taxon>Euteleostomi</taxon>
        <taxon>Actinopterygii</taxon>
        <taxon>Neopterygii</taxon>
        <taxon>Teleostei</taxon>
        <taxon>Ostariophysi</taxon>
        <taxon>Cypriniformes</taxon>
        <taxon>Nemacheilidae</taxon>
        <taxon>Triplophysa</taxon>
    </lineage>
</organism>
<keyword evidence="2" id="KW-1185">Reference proteome</keyword>
<dbReference type="AlphaFoldDB" id="A0A9W7WYM0"/>
<evidence type="ECO:0000313" key="2">
    <source>
        <dbReference type="Proteomes" id="UP001059041"/>
    </source>
</evidence>
<comment type="caution">
    <text evidence="1">The sequence shown here is derived from an EMBL/GenBank/DDBJ whole genome shotgun (WGS) entry which is preliminary data.</text>
</comment>
<protein>
    <submittedName>
        <fullName evidence="1">Gamma-glutamylaminecyclotransferase B-like</fullName>
    </submittedName>
</protein>
<evidence type="ECO:0000313" key="1">
    <source>
        <dbReference type="EMBL" id="KAI7811127.1"/>
    </source>
</evidence>
<dbReference type="EMBL" id="JAFHDT010000004">
    <property type="protein sequence ID" value="KAI7811127.1"/>
    <property type="molecule type" value="Genomic_DNA"/>
</dbReference>
<sequence>SVFTTHIFQPVVSIRVIVLICWVLKPFRFVCSRGVDKALNDTARLQFVFILTGPLLHLQLDQSTLVQFWATFKHVQELQQVIIHFIDFSSDLLTLPGQVEHEGDVVIGSDHEGIRVHGLSSREELYCPVVLHSAIVGLTLLQGAVHEHSSH</sequence>